<feature type="region of interest" description="Disordered" evidence="1">
    <location>
        <begin position="1"/>
        <end position="46"/>
    </location>
</feature>
<gene>
    <name evidence="2" type="ORF">PECAL_2P11820</name>
</gene>
<dbReference type="EMBL" id="CAKKNE010000002">
    <property type="protein sequence ID" value="CAH0368132.1"/>
    <property type="molecule type" value="Genomic_DNA"/>
</dbReference>
<evidence type="ECO:0000313" key="2">
    <source>
        <dbReference type="EMBL" id="CAH0368132.1"/>
    </source>
</evidence>
<organism evidence="2 3">
    <name type="scientific">Pelagomonas calceolata</name>
    <dbReference type="NCBI Taxonomy" id="35677"/>
    <lineage>
        <taxon>Eukaryota</taxon>
        <taxon>Sar</taxon>
        <taxon>Stramenopiles</taxon>
        <taxon>Ochrophyta</taxon>
        <taxon>Pelagophyceae</taxon>
        <taxon>Pelagomonadales</taxon>
        <taxon>Pelagomonadaceae</taxon>
        <taxon>Pelagomonas</taxon>
    </lineage>
</organism>
<proteinExistence type="predicted"/>
<sequence>MAERSVRGSVVKAIAAEATRRKRDADSATETPAAEEGPRRSRPRRACRDAPVQTLAAAAPAAAAASQPSLPLKGKLLVIHANTKTYGRGGDTAAAGDDHRLVAAKRSNREDFKFAAKDYIAMRDGGVYSGDPRENKLLPLPRPTYTEFINRAQRAKALDRLFFVFCPPDAPRLPRLNYRAYERVVYAGVSFRRFAKIWQPERHHFFKPQFQARVMAMLLARNRAQRSGSAFGVLPDELLHDILAFASSKKDARRDDYDDLATVNSGQRHLFLPAPGSSGIRDHLFDAVFGL</sequence>
<keyword evidence="3" id="KW-1185">Reference proteome</keyword>
<protein>
    <submittedName>
        <fullName evidence="2">Uncharacterized protein</fullName>
    </submittedName>
</protein>
<name>A0A8J2SJL2_9STRA</name>
<dbReference type="AlphaFoldDB" id="A0A8J2SJL2"/>
<reference evidence="2" key="1">
    <citation type="submission" date="2021-11" db="EMBL/GenBank/DDBJ databases">
        <authorList>
            <consortium name="Genoscope - CEA"/>
            <person name="William W."/>
        </authorList>
    </citation>
    <scope>NUCLEOTIDE SEQUENCE</scope>
</reference>
<evidence type="ECO:0000256" key="1">
    <source>
        <dbReference type="SAM" id="MobiDB-lite"/>
    </source>
</evidence>
<evidence type="ECO:0000313" key="3">
    <source>
        <dbReference type="Proteomes" id="UP000789595"/>
    </source>
</evidence>
<dbReference type="OrthoDB" id="10423429at2759"/>
<comment type="caution">
    <text evidence="2">The sequence shown here is derived from an EMBL/GenBank/DDBJ whole genome shotgun (WGS) entry which is preliminary data.</text>
</comment>
<dbReference type="Proteomes" id="UP000789595">
    <property type="component" value="Unassembled WGS sequence"/>
</dbReference>
<accession>A0A8J2SJL2</accession>